<keyword evidence="3" id="KW-0378">Hydrolase</keyword>
<evidence type="ECO:0000259" key="6">
    <source>
        <dbReference type="Pfam" id="PF02902"/>
    </source>
</evidence>
<dbReference type="Proteomes" id="UP000652761">
    <property type="component" value="Unassembled WGS sequence"/>
</dbReference>
<dbReference type="PANTHER" id="PTHR46915">
    <property type="entry name" value="UBIQUITIN-LIKE PROTEASE 4-RELATED"/>
    <property type="match status" value="1"/>
</dbReference>
<dbReference type="GO" id="GO:0006508">
    <property type="term" value="P:proteolysis"/>
    <property type="evidence" value="ECO:0007669"/>
    <property type="project" value="UniProtKB-KW"/>
</dbReference>
<accession>A0A843WGA4</accession>
<evidence type="ECO:0000256" key="4">
    <source>
        <dbReference type="ARBA" id="ARBA00022807"/>
    </source>
</evidence>
<dbReference type="AlphaFoldDB" id="A0A843WGA4"/>
<evidence type="ECO:0000313" key="8">
    <source>
        <dbReference type="Proteomes" id="UP000652761"/>
    </source>
</evidence>
<dbReference type="GO" id="GO:0016926">
    <property type="term" value="P:protein desumoylation"/>
    <property type="evidence" value="ECO:0007669"/>
    <property type="project" value="UniProtKB-ARBA"/>
</dbReference>
<dbReference type="InterPro" id="IPR003653">
    <property type="entry name" value="Peptidase_C48_C"/>
</dbReference>
<feature type="non-terminal residue" evidence="7">
    <location>
        <position position="1"/>
    </location>
</feature>
<dbReference type="Gene3D" id="1.10.418.20">
    <property type="match status" value="1"/>
</dbReference>
<keyword evidence="8" id="KW-1185">Reference proteome</keyword>
<dbReference type="EMBL" id="NMUH01003636">
    <property type="protein sequence ID" value="MQM06477.1"/>
    <property type="molecule type" value="Genomic_DNA"/>
</dbReference>
<evidence type="ECO:0000256" key="3">
    <source>
        <dbReference type="ARBA" id="ARBA00022801"/>
    </source>
</evidence>
<comment type="caution">
    <text evidence="7">The sequence shown here is derived from an EMBL/GenBank/DDBJ whole genome shotgun (WGS) entry which is preliminary data.</text>
</comment>
<dbReference type="Pfam" id="PF02902">
    <property type="entry name" value="Peptidase_C48"/>
    <property type="match status" value="1"/>
</dbReference>
<sequence>LAPASKLEEKRGLSSPSLLLHPRLLASMLHPLLFSPLVGREVDKDIIAQIPLHVPKVPQQKNGEECGIFVLYFIHLFMRDAPKSECSEGYPVLEEVDKFDEKVRLFLAGNKDNVTSEVDLPNMKEEEMEEEQMPAKIASSRKRGYTTCHHVYAMEEGRRICVAWNDIGQPEKLKSLKSAQPPSDDSTPHQVATRNDTYTKVLCPDRPGRVSGVGTGPTPTSM</sequence>
<reference evidence="7" key="1">
    <citation type="submission" date="2017-07" db="EMBL/GenBank/DDBJ databases">
        <title>Taro Niue Genome Assembly and Annotation.</title>
        <authorList>
            <person name="Atibalentja N."/>
            <person name="Keating K."/>
            <person name="Fields C.J."/>
        </authorList>
    </citation>
    <scope>NUCLEOTIDE SEQUENCE</scope>
    <source>
        <strain evidence="7">Niue_2</strain>
        <tissue evidence="7">Leaf</tissue>
    </source>
</reference>
<name>A0A843WGA4_COLES</name>
<dbReference type="OrthoDB" id="442460at2759"/>
<gene>
    <name evidence="7" type="ORF">Taro_039304</name>
</gene>
<keyword evidence="4" id="KW-0788">Thiol protease</keyword>
<evidence type="ECO:0000256" key="2">
    <source>
        <dbReference type="ARBA" id="ARBA00022670"/>
    </source>
</evidence>
<evidence type="ECO:0000313" key="7">
    <source>
        <dbReference type="EMBL" id="MQM06477.1"/>
    </source>
</evidence>
<keyword evidence="2" id="KW-0645">Protease</keyword>
<dbReference type="InterPro" id="IPR038765">
    <property type="entry name" value="Papain-like_cys_pep_sf"/>
</dbReference>
<dbReference type="PANTHER" id="PTHR46915:SF6">
    <property type="entry name" value="CYSTEINE PROTEINASES SUPERFAMILY PROTEIN"/>
    <property type="match status" value="1"/>
</dbReference>
<evidence type="ECO:0000256" key="1">
    <source>
        <dbReference type="ARBA" id="ARBA00005234"/>
    </source>
</evidence>
<protein>
    <recommendedName>
        <fullName evidence="6">Ubiquitin-like protease family profile domain-containing protein</fullName>
    </recommendedName>
</protein>
<proteinExistence type="inferred from homology"/>
<dbReference type="GO" id="GO:0008234">
    <property type="term" value="F:cysteine-type peptidase activity"/>
    <property type="evidence" value="ECO:0007669"/>
    <property type="project" value="UniProtKB-KW"/>
</dbReference>
<evidence type="ECO:0000256" key="5">
    <source>
        <dbReference type="SAM" id="MobiDB-lite"/>
    </source>
</evidence>
<feature type="compositionally biased region" description="Polar residues" evidence="5">
    <location>
        <begin position="177"/>
        <end position="198"/>
    </location>
</feature>
<feature type="region of interest" description="Disordered" evidence="5">
    <location>
        <begin position="174"/>
        <end position="222"/>
    </location>
</feature>
<comment type="similarity">
    <text evidence="1">Belongs to the peptidase C48 family.</text>
</comment>
<feature type="domain" description="Ubiquitin-like protease family profile" evidence="6">
    <location>
        <begin position="54"/>
        <end position="102"/>
    </location>
</feature>
<dbReference type="SUPFAM" id="SSF54001">
    <property type="entry name" value="Cysteine proteinases"/>
    <property type="match status" value="1"/>
</dbReference>
<organism evidence="7 8">
    <name type="scientific">Colocasia esculenta</name>
    <name type="common">Wild taro</name>
    <name type="synonym">Arum esculentum</name>
    <dbReference type="NCBI Taxonomy" id="4460"/>
    <lineage>
        <taxon>Eukaryota</taxon>
        <taxon>Viridiplantae</taxon>
        <taxon>Streptophyta</taxon>
        <taxon>Embryophyta</taxon>
        <taxon>Tracheophyta</taxon>
        <taxon>Spermatophyta</taxon>
        <taxon>Magnoliopsida</taxon>
        <taxon>Liliopsida</taxon>
        <taxon>Araceae</taxon>
        <taxon>Aroideae</taxon>
        <taxon>Colocasieae</taxon>
        <taxon>Colocasia</taxon>
    </lineage>
</organism>